<dbReference type="PANTHER" id="PTHR11406">
    <property type="entry name" value="PHOSPHOGLYCERATE KINASE"/>
    <property type="match status" value="1"/>
</dbReference>
<dbReference type="HAMAP" id="MF_00145">
    <property type="entry name" value="Phosphoglyc_kinase"/>
    <property type="match status" value="1"/>
</dbReference>
<protein>
    <recommendedName>
        <fullName evidence="6 12">Phosphoglycerate kinase</fullName>
        <ecNumber evidence="5 12">2.7.2.3</ecNumber>
    </recommendedName>
</protein>
<sequence length="398" mass="42470">MRTVKDIDFAGRRVFVRVDFNVPLDEDRNITDDSRIRGALPTLEYALSQNAKLIVASHLGRPRGRAVPEFSLAPVAKRLSELLGRDVRMAPDCIGPEVTALVDSMADGEVLLLENLRYHAGEQENDAAFGRALAELCDVYVNDAFAVCHRVNASVAAITEYAPVAVAGLLLQRELDYFSRAMADPQRPLVAVIGGAKVSSKLKALENMLDHVDKIIIGGAMANTFLRHLGHDVGQSKYEADQTGAAGELMARAGEKGIRLCLPVDVVAGDRFAPDAAVRVVPVGEIPPGWMALDIGPATAQFYDEVLCDAKTVVWNGPMGAFEMDAFSQGTLSMVSSVVSSQAMTIVGGGDTAAALHKAGKADRVTYVSTGGGAFLTLLEGRILPAVQALDEADVRNR</sequence>
<dbReference type="Gene3D" id="3.40.50.1260">
    <property type="entry name" value="Phosphoglycerate kinase, N-terminal domain"/>
    <property type="match status" value="2"/>
</dbReference>
<keyword evidence="10 12" id="KW-0067">ATP-binding</keyword>
<dbReference type="SUPFAM" id="SSF53748">
    <property type="entry name" value="Phosphoglycerate kinase"/>
    <property type="match status" value="1"/>
</dbReference>
<comment type="pathway">
    <text evidence="2 12">Carbohydrate degradation; glycolysis; pyruvate from D-glyceraldehyde 3-phosphate: step 2/5.</text>
</comment>
<evidence type="ECO:0000256" key="3">
    <source>
        <dbReference type="ARBA" id="ARBA00008982"/>
    </source>
</evidence>
<name>A0A401G456_9BACT</name>
<organism evidence="16 17">
    <name type="scientific">Desulfonema ishimotonii</name>
    <dbReference type="NCBI Taxonomy" id="45657"/>
    <lineage>
        <taxon>Bacteria</taxon>
        <taxon>Pseudomonadati</taxon>
        <taxon>Thermodesulfobacteriota</taxon>
        <taxon>Desulfobacteria</taxon>
        <taxon>Desulfobacterales</taxon>
        <taxon>Desulfococcaceae</taxon>
        <taxon>Desulfonema</taxon>
    </lineage>
</organism>
<evidence type="ECO:0000256" key="7">
    <source>
        <dbReference type="ARBA" id="ARBA00022679"/>
    </source>
</evidence>
<evidence type="ECO:0000256" key="8">
    <source>
        <dbReference type="ARBA" id="ARBA00022741"/>
    </source>
</evidence>
<dbReference type="InterPro" id="IPR015911">
    <property type="entry name" value="Phosphoglycerate_kinase_CS"/>
</dbReference>
<comment type="similarity">
    <text evidence="3 12 15">Belongs to the phosphoglycerate kinase family.</text>
</comment>
<evidence type="ECO:0000256" key="4">
    <source>
        <dbReference type="ARBA" id="ARBA00011245"/>
    </source>
</evidence>
<keyword evidence="12" id="KW-0963">Cytoplasm</keyword>
<comment type="subcellular location">
    <subcellularLocation>
        <location evidence="12">Cytoplasm</location>
    </subcellularLocation>
</comment>
<dbReference type="GO" id="GO:0006096">
    <property type="term" value="P:glycolytic process"/>
    <property type="evidence" value="ECO:0007669"/>
    <property type="project" value="UniProtKB-UniRule"/>
</dbReference>
<dbReference type="Pfam" id="PF00162">
    <property type="entry name" value="PGK"/>
    <property type="match status" value="1"/>
</dbReference>
<dbReference type="FunFam" id="3.40.50.1260:FF:000006">
    <property type="entry name" value="Phosphoglycerate kinase"/>
    <property type="match status" value="1"/>
</dbReference>
<feature type="binding site" evidence="12 14">
    <location>
        <begin position="349"/>
        <end position="352"/>
    </location>
    <ligand>
        <name>ATP</name>
        <dbReference type="ChEBI" id="CHEBI:30616"/>
    </ligand>
</feature>
<feature type="binding site" evidence="12 13">
    <location>
        <begin position="58"/>
        <end position="61"/>
    </location>
    <ligand>
        <name>substrate</name>
    </ligand>
</feature>
<dbReference type="RefSeq" id="WP_124331035.1">
    <property type="nucleotide sequence ID" value="NZ_BEXT01000001.1"/>
</dbReference>
<evidence type="ECO:0000256" key="12">
    <source>
        <dbReference type="HAMAP-Rule" id="MF_00145"/>
    </source>
</evidence>
<comment type="caution">
    <text evidence="16">The sequence shown here is derived from an EMBL/GenBank/DDBJ whole genome shotgun (WGS) entry which is preliminary data.</text>
</comment>
<keyword evidence="8 12" id="KW-0547">Nucleotide-binding</keyword>
<dbReference type="EC" id="2.7.2.3" evidence="5 12"/>
<evidence type="ECO:0000313" key="16">
    <source>
        <dbReference type="EMBL" id="GBC64028.1"/>
    </source>
</evidence>
<evidence type="ECO:0000256" key="9">
    <source>
        <dbReference type="ARBA" id="ARBA00022777"/>
    </source>
</evidence>
<feature type="binding site" evidence="12">
    <location>
        <position position="35"/>
    </location>
    <ligand>
        <name>substrate</name>
    </ligand>
</feature>
<dbReference type="PANTHER" id="PTHR11406:SF23">
    <property type="entry name" value="PHOSPHOGLYCERATE KINASE 1, CHLOROPLASTIC-RELATED"/>
    <property type="match status" value="1"/>
</dbReference>
<evidence type="ECO:0000256" key="2">
    <source>
        <dbReference type="ARBA" id="ARBA00004838"/>
    </source>
</evidence>
<gene>
    <name evidence="12" type="primary">pgk</name>
    <name evidence="16" type="ORF">DENIS_5028</name>
</gene>
<accession>A0A401G456</accession>
<reference evidence="17" key="1">
    <citation type="submission" date="2017-11" db="EMBL/GenBank/DDBJ databases">
        <authorList>
            <person name="Watanabe M."/>
            <person name="Kojima H."/>
        </authorList>
    </citation>
    <scope>NUCLEOTIDE SEQUENCE [LARGE SCALE GENOMIC DNA]</scope>
    <source>
        <strain evidence="17">Tokyo 01</strain>
    </source>
</reference>
<comment type="caution">
    <text evidence="12">Lacks conserved residue(s) required for the propagation of feature annotation.</text>
</comment>
<dbReference type="GO" id="GO:0006094">
    <property type="term" value="P:gluconeogenesis"/>
    <property type="evidence" value="ECO:0007669"/>
    <property type="project" value="TreeGrafter"/>
</dbReference>
<dbReference type="PIRSF" id="PIRSF000724">
    <property type="entry name" value="Pgk"/>
    <property type="match status" value="1"/>
</dbReference>
<reference evidence="17" key="2">
    <citation type="submission" date="2019-01" db="EMBL/GenBank/DDBJ databases">
        <title>Genome sequence of Desulfonema ishimotonii strain Tokyo 01.</title>
        <authorList>
            <person name="Fukui M."/>
        </authorList>
    </citation>
    <scope>NUCLEOTIDE SEQUENCE [LARGE SCALE GENOMIC DNA]</scope>
    <source>
        <strain evidence="17">Tokyo 01</strain>
    </source>
</reference>
<evidence type="ECO:0000256" key="10">
    <source>
        <dbReference type="ARBA" id="ARBA00022840"/>
    </source>
</evidence>
<evidence type="ECO:0000256" key="5">
    <source>
        <dbReference type="ARBA" id="ARBA00013061"/>
    </source>
</evidence>
<dbReference type="OrthoDB" id="9808460at2"/>
<keyword evidence="9 12" id="KW-0418">Kinase</keyword>
<dbReference type="InterPro" id="IPR001576">
    <property type="entry name" value="Phosphoglycerate_kinase"/>
</dbReference>
<dbReference type="CDD" id="cd00318">
    <property type="entry name" value="Phosphoglycerate_kinase"/>
    <property type="match status" value="1"/>
</dbReference>
<dbReference type="EMBL" id="BEXT01000001">
    <property type="protein sequence ID" value="GBC64028.1"/>
    <property type="molecule type" value="Genomic_DNA"/>
</dbReference>
<dbReference type="Proteomes" id="UP000288096">
    <property type="component" value="Unassembled WGS sequence"/>
</dbReference>
<dbReference type="GO" id="GO:0005829">
    <property type="term" value="C:cytosol"/>
    <property type="evidence" value="ECO:0007669"/>
    <property type="project" value="TreeGrafter"/>
</dbReference>
<dbReference type="InterPro" id="IPR036043">
    <property type="entry name" value="Phosphoglycerate_kinase_sf"/>
</dbReference>
<comment type="subunit">
    <text evidence="4 12">Monomer.</text>
</comment>
<feature type="binding site" evidence="12 14">
    <location>
        <position position="201"/>
    </location>
    <ligand>
        <name>ATP</name>
        <dbReference type="ChEBI" id="CHEBI:30616"/>
    </ligand>
</feature>
<dbReference type="UniPathway" id="UPA00109">
    <property type="reaction ID" value="UER00185"/>
</dbReference>
<dbReference type="InterPro" id="IPR015824">
    <property type="entry name" value="Phosphoglycerate_kinase_N"/>
</dbReference>
<evidence type="ECO:0000256" key="14">
    <source>
        <dbReference type="PIRSR" id="PIRSR000724-2"/>
    </source>
</evidence>
<evidence type="ECO:0000256" key="1">
    <source>
        <dbReference type="ARBA" id="ARBA00000642"/>
    </source>
</evidence>
<feature type="binding site" evidence="12 14">
    <location>
        <position position="323"/>
    </location>
    <ligand>
        <name>ATP</name>
        <dbReference type="ChEBI" id="CHEBI:30616"/>
    </ligand>
</feature>
<feature type="binding site" evidence="13">
    <location>
        <position position="117"/>
    </location>
    <ligand>
        <name>(2R)-3-phosphoglycerate</name>
        <dbReference type="ChEBI" id="CHEBI:58272"/>
    </ligand>
</feature>
<dbReference type="PROSITE" id="PS00111">
    <property type="entry name" value="PGLYCERATE_KINASE"/>
    <property type="match status" value="1"/>
</dbReference>
<evidence type="ECO:0000256" key="11">
    <source>
        <dbReference type="ARBA" id="ARBA00023152"/>
    </source>
</evidence>
<feature type="binding site" evidence="12">
    <location>
        <position position="150"/>
    </location>
    <ligand>
        <name>substrate</name>
    </ligand>
</feature>
<dbReference type="AlphaFoldDB" id="A0A401G456"/>
<feature type="binding site" evidence="13">
    <location>
        <position position="35"/>
    </location>
    <ligand>
        <name>(2R)-3-phosphoglycerate</name>
        <dbReference type="ChEBI" id="CHEBI:58272"/>
    </ligand>
</feature>
<comment type="catalytic activity">
    <reaction evidence="1 12 15">
        <text>(2R)-3-phosphoglycerate + ATP = (2R)-3-phospho-glyceroyl phosphate + ADP</text>
        <dbReference type="Rhea" id="RHEA:14801"/>
        <dbReference type="ChEBI" id="CHEBI:30616"/>
        <dbReference type="ChEBI" id="CHEBI:57604"/>
        <dbReference type="ChEBI" id="CHEBI:58272"/>
        <dbReference type="ChEBI" id="CHEBI:456216"/>
        <dbReference type="EC" id="2.7.2.3"/>
    </reaction>
</comment>
<keyword evidence="7 12" id="KW-0808">Transferase</keyword>
<evidence type="ECO:0000256" key="15">
    <source>
        <dbReference type="RuleBase" id="RU000532"/>
    </source>
</evidence>
<dbReference type="GO" id="GO:0043531">
    <property type="term" value="F:ADP binding"/>
    <property type="evidence" value="ECO:0007669"/>
    <property type="project" value="TreeGrafter"/>
</dbReference>
<evidence type="ECO:0000256" key="6">
    <source>
        <dbReference type="ARBA" id="ARBA00016471"/>
    </source>
</evidence>
<dbReference type="FunFam" id="3.40.50.1260:FF:000003">
    <property type="entry name" value="Phosphoglycerate kinase"/>
    <property type="match status" value="1"/>
</dbReference>
<keyword evidence="17" id="KW-1185">Reference proteome</keyword>
<feature type="binding site" evidence="12">
    <location>
        <position position="117"/>
    </location>
    <ligand>
        <name>substrate</name>
    </ligand>
</feature>
<feature type="binding site" evidence="12 13">
    <location>
        <begin position="19"/>
        <end position="21"/>
    </location>
    <ligand>
        <name>substrate</name>
    </ligand>
</feature>
<evidence type="ECO:0000256" key="13">
    <source>
        <dbReference type="PIRSR" id="PIRSR000724-1"/>
    </source>
</evidence>
<proteinExistence type="inferred from homology"/>
<dbReference type="PRINTS" id="PR00477">
    <property type="entry name" value="PHGLYCKINASE"/>
</dbReference>
<keyword evidence="11 12" id="KW-0324">Glycolysis</keyword>
<feature type="binding site" evidence="13">
    <location>
        <position position="150"/>
    </location>
    <ligand>
        <name>(2R)-3-phosphoglycerate</name>
        <dbReference type="ChEBI" id="CHEBI:58272"/>
    </ligand>
</feature>
<dbReference type="GO" id="GO:0005524">
    <property type="term" value="F:ATP binding"/>
    <property type="evidence" value="ECO:0007669"/>
    <property type="project" value="UniProtKB-KW"/>
</dbReference>
<evidence type="ECO:0000313" key="17">
    <source>
        <dbReference type="Proteomes" id="UP000288096"/>
    </source>
</evidence>
<dbReference type="GO" id="GO:0004618">
    <property type="term" value="F:phosphoglycerate kinase activity"/>
    <property type="evidence" value="ECO:0007669"/>
    <property type="project" value="UniProtKB-UniRule"/>
</dbReference>